<evidence type="ECO:0000313" key="1">
    <source>
        <dbReference type="EMBL" id="KAJ1933878.1"/>
    </source>
</evidence>
<feature type="non-terminal residue" evidence="1">
    <location>
        <position position="435"/>
    </location>
</feature>
<proteinExistence type="predicted"/>
<name>A0ACC1J1R2_9FUNG</name>
<accession>A0ACC1J1R2</accession>
<organism evidence="1 2">
    <name type="scientific">Linderina macrospora</name>
    <dbReference type="NCBI Taxonomy" id="4868"/>
    <lineage>
        <taxon>Eukaryota</taxon>
        <taxon>Fungi</taxon>
        <taxon>Fungi incertae sedis</taxon>
        <taxon>Zoopagomycota</taxon>
        <taxon>Kickxellomycotina</taxon>
        <taxon>Kickxellomycetes</taxon>
        <taxon>Kickxellales</taxon>
        <taxon>Kickxellaceae</taxon>
        <taxon>Linderina</taxon>
    </lineage>
</organism>
<reference evidence="1" key="1">
    <citation type="submission" date="2022-07" db="EMBL/GenBank/DDBJ databases">
        <title>Phylogenomic reconstructions and comparative analyses of Kickxellomycotina fungi.</title>
        <authorList>
            <person name="Reynolds N.K."/>
            <person name="Stajich J.E."/>
            <person name="Barry K."/>
            <person name="Grigoriev I.V."/>
            <person name="Crous P."/>
            <person name="Smith M.E."/>
        </authorList>
    </citation>
    <scope>NUCLEOTIDE SEQUENCE</scope>
    <source>
        <strain evidence="1">NRRL 5244</strain>
    </source>
</reference>
<protein>
    <submittedName>
        <fullName evidence="1">Uncharacterized protein</fullName>
    </submittedName>
</protein>
<feature type="non-terminal residue" evidence="1">
    <location>
        <position position="1"/>
    </location>
</feature>
<dbReference type="Proteomes" id="UP001150603">
    <property type="component" value="Unassembled WGS sequence"/>
</dbReference>
<dbReference type="EMBL" id="JANBPW010004881">
    <property type="protein sequence ID" value="KAJ1933878.1"/>
    <property type="molecule type" value="Genomic_DNA"/>
</dbReference>
<comment type="caution">
    <text evidence="1">The sequence shown here is derived from an EMBL/GenBank/DDBJ whole genome shotgun (WGS) entry which is preliminary data.</text>
</comment>
<sequence>GDDGGDRYIPHYERGGSGGGARDRERDRDRSGDRYQSGGRYGGNGGYNSGHRGYAGRGGRGGRGGDMDGGYSGNGGDMGGRGGVSGGMLDPRSYDQVVPFKYYAEWLKTQDGGRRLEQDEIRERYEDYRREALQRLYTQFYAAHKDDDWFQERFDPERRKQYMEILRARKASNLEDFVENLASGRYDNLTMTASTEQVMQHEVNRRDQSNINRLGADDDVDSDSETYCLFVRTVPPSVSRGTLETELKKQPGFKYLALSEPRQDKQYHRFGWVRFDKGTDMDKVLESLSNLKIDEFQFHFSRHTNNSSAAMRLAPDVASTEDRLRHDLKLVREAVQSLDARTDSATFHGFDQIQGKIKELGGTIAEDADGDADVAMEEEEGGAGRNEDGESGEIKGDIEAVRRELDLMIEYLRRVHYYCYYCGHTADNGEDFHRR</sequence>
<keyword evidence="2" id="KW-1185">Reference proteome</keyword>
<evidence type="ECO:0000313" key="2">
    <source>
        <dbReference type="Proteomes" id="UP001150603"/>
    </source>
</evidence>
<gene>
    <name evidence="1" type="ORF">FBU59_005882</name>
</gene>